<keyword evidence="8" id="KW-1185">Reference proteome</keyword>
<dbReference type="PANTHER" id="PTHR28668">
    <property type="entry name" value="TRANSMEMBRANE PROTEIN 234"/>
    <property type="match status" value="1"/>
</dbReference>
<gene>
    <name evidence="7" type="ORF">TrST_g12942</name>
</gene>
<proteinExistence type="inferred from homology"/>
<evidence type="ECO:0000313" key="7">
    <source>
        <dbReference type="EMBL" id="GMH90205.1"/>
    </source>
</evidence>
<dbReference type="InterPro" id="IPR037185">
    <property type="entry name" value="EmrE-like"/>
</dbReference>
<dbReference type="GO" id="GO:0016020">
    <property type="term" value="C:membrane"/>
    <property type="evidence" value="ECO:0007669"/>
    <property type="project" value="UniProtKB-SubCell"/>
</dbReference>
<dbReference type="EMBL" id="BRXY01000368">
    <property type="protein sequence ID" value="GMH90205.1"/>
    <property type="molecule type" value="Genomic_DNA"/>
</dbReference>
<protein>
    <recommendedName>
        <fullName evidence="9">Transmembrane protein 234 homolog</fullName>
    </recommendedName>
</protein>
<comment type="similarity">
    <text evidence="2">Belongs to the TMEM234 family.</text>
</comment>
<feature type="transmembrane region" description="Helical" evidence="6">
    <location>
        <begin position="95"/>
        <end position="116"/>
    </location>
</feature>
<dbReference type="AlphaFoldDB" id="A0A9W7BPZ1"/>
<comment type="subcellular location">
    <subcellularLocation>
        <location evidence="1">Membrane</location>
        <topology evidence="1">Multi-pass membrane protein</topology>
    </subcellularLocation>
</comment>
<evidence type="ECO:0000256" key="6">
    <source>
        <dbReference type="SAM" id="Phobius"/>
    </source>
</evidence>
<dbReference type="Pfam" id="PF10639">
    <property type="entry name" value="TMEM234"/>
    <property type="match status" value="1"/>
</dbReference>
<dbReference type="OrthoDB" id="43458at2759"/>
<organism evidence="7 8">
    <name type="scientific">Triparma strigata</name>
    <dbReference type="NCBI Taxonomy" id="1606541"/>
    <lineage>
        <taxon>Eukaryota</taxon>
        <taxon>Sar</taxon>
        <taxon>Stramenopiles</taxon>
        <taxon>Ochrophyta</taxon>
        <taxon>Bolidophyceae</taxon>
        <taxon>Parmales</taxon>
        <taxon>Triparmaceae</taxon>
        <taxon>Triparma</taxon>
    </lineage>
</organism>
<dbReference type="InterPro" id="IPR018908">
    <property type="entry name" value="TMEM234"/>
</dbReference>
<evidence type="ECO:0000256" key="1">
    <source>
        <dbReference type="ARBA" id="ARBA00004141"/>
    </source>
</evidence>
<evidence type="ECO:0008006" key="9">
    <source>
        <dbReference type="Google" id="ProtNLM"/>
    </source>
</evidence>
<evidence type="ECO:0000256" key="5">
    <source>
        <dbReference type="ARBA" id="ARBA00023136"/>
    </source>
</evidence>
<keyword evidence="5 6" id="KW-0472">Membrane</keyword>
<evidence type="ECO:0000256" key="4">
    <source>
        <dbReference type="ARBA" id="ARBA00022989"/>
    </source>
</evidence>
<feature type="transmembrane region" description="Helical" evidence="6">
    <location>
        <begin position="67"/>
        <end position="88"/>
    </location>
</feature>
<evidence type="ECO:0000313" key="8">
    <source>
        <dbReference type="Proteomes" id="UP001165085"/>
    </source>
</evidence>
<comment type="caution">
    <text evidence="7">The sequence shown here is derived from an EMBL/GenBank/DDBJ whole genome shotgun (WGS) entry which is preliminary data.</text>
</comment>
<name>A0A9W7BPZ1_9STRA</name>
<dbReference type="Proteomes" id="UP001165085">
    <property type="component" value="Unassembled WGS sequence"/>
</dbReference>
<sequence length="121" mass="12969">MIDAATFLKCIAVSLVWGATNPFINAAAKKAKEGSIVDKGKKIMVPYAVNQLGSILFYLLLSSNSLLVGPIVNAMTQSFTFIFGYLFFGERYNNNFRVVLGSACIFAGVGICSQASNTNLA</sequence>
<reference evidence="8" key="1">
    <citation type="journal article" date="2023" name="Commun. Biol.">
        <title>Genome analysis of Parmales, the sister group of diatoms, reveals the evolutionary specialization of diatoms from phago-mixotrophs to photoautotrophs.</title>
        <authorList>
            <person name="Ban H."/>
            <person name="Sato S."/>
            <person name="Yoshikawa S."/>
            <person name="Yamada K."/>
            <person name="Nakamura Y."/>
            <person name="Ichinomiya M."/>
            <person name="Sato N."/>
            <person name="Blanc-Mathieu R."/>
            <person name="Endo H."/>
            <person name="Kuwata A."/>
            <person name="Ogata H."/>
        </authorList>
    </citation>
    <scope>NUCLEOTIDE SEQUENCE [LARGE SCALE GENOMIC DNA]</scope>
    <source>
        <strain evidence="8">NIES 3701</strain>
    </source>
</reference>
<keyword evidence="3 6" id="KW-0812">Transmembrane</keyword>
<keyword evidence="4 6" id="KW-1133">Transmembrane helix</keyword>
<dbReference type="PANTHER" id="PTHR28668:SF1">
    <property type="entry name" value="TRANSMEMBRANE PROTEIN 234"/>
    <property type="match status" value="1"/>
</dbReference>
<feature type="transmembrane region" description="Helical" evidence="6">
    <location>
        <begin position="44"/>
        <end position="61"/>
    </location>
</feature>
<evidence type="ECO:0000256" key="3">
    <source>
        <dbReference type="ARBA" id="ARBA00022692"/>
    </source>
</evidence>
<dbReference type="SUPFAM" id="SSF103481">
    <property type="entry name" value="Multidrug resistance efflux transporter EmrE"/>
    <property type="match status" value="1"/>
</dbReference>
<accession>A0A9W7BPZ1</accession>
<evidence type="ECO:0000256" key="2">
    <source>
        <dbReference type="ARBA" id="ARBA00005977"/>
    </source>
</evidence>